<evidence type="ECO:0000256" key="6">
    <source>
        <dbReference type="SAM" id="MobiDB-lite"/>
    </source>
</evidence>
<evidence type="ECO:0000313" key="8">
    <source>
        <dbReference type="EMBL" id="GHA31638.1"/>
    </source>
</evidence>
<dbReference type="PANTHER" id="PTHR30213">
    <property type="entry name" value="INNER MEMBRANE PROTEIN YHJD"/>
    <property type="match status" value="1"/>
</dbReference>
<feature type="region of interest" description="Disordered" evidence="6">
    <location>
        <begin position="319"/>
        <end position="357"/>
    </location>
</feature>
<comment type="subcellular location">
    <subcellularLocation>
        <location evidence="1">Cell membrane</location>
        <topology evidence="1">Multi-pass membrane protein</topology>
    </subcellularLocation>
</comment>
<keyword evidence="3 7" id="KW-0812">Transmembrane</keyword>
<feature type="transmembrane region" description="Helical" evidence="7">
    <location>
        <begin position="255"/>
        <end position="276"/>
    </location>
</feature>
<organism evidence="8 9">
    <name type="scientific">Salinimicrobium marinum</name>
    <dbReference type="NCBI Taxonomy" id="680283"/>
    <lineage>
        <taxon>Bacteria</taxon>
        <taxon>Pseudomonadati</taxon>
        <taxon>Bacteroidota</taxon>
        <taxon>Flavobacteriia</taxon>
        <taxon>Flavobacteriales</taxon>
        <taxon>Flavobacteriaceae</taxon>
        <taxon>Salinimicrobium</taxon>
    </lineage>
</organism>
<sequence length="357" mass="40735">MQENHRIMKRKLKVFWKLLKGAYFNWNRNEPWARSATIAYYALFSLPSLLIIVVNLAGYFFGRQAVQGRITEEIGEFVGTEAAESIEGMVANAALTESSTFAVIFGVAFLIFGATGVFFQLKAAMNNIWNITAKKNTVWRVVIDRLISFGMVMVMGLLMLISLVISAVIAALRDYLASIAPTVTLFMISIANYLISFVIITSLFAAIFKWLPDVKLRWKTTYWGAILTTVLFLVGETVISFYFGQSNPGSVYGGASSVVLVLLWVYYTCLIVFFGAEFTVQYALYKNEKVEPNEYAEPAIYQELERLEQRKGQLIDEKRIIDTLQSNSDKNKEEEKKREQEEQERKNRKEAKERNKK</sequence>
<dbReference type="EMBL" id="BMXB01000002">
    <property type="protein sequence ID" value="GHA31638.1"/>
    <property type="molecule type" value="Genomic_DNA"/>
</dbReference>
<dbReference type="PANTHER" id="PTHR30213:SF1">
    <property type="entry name" value="INNER MEMBRANE PROTEIN YHJD"/>
    <property type="match status" value="1"/>
</dbReference>
<evidence type="ECO:0000256" key="1">
    <source>
        <dbReference type="ARBA" id="ARBA00004651"/>
    </source>
</evidence>
<evidence type="ECO:0000313" key="9">
    <source>
        <dbReference type="Proteomes" id="UP000610456"/>
    </source>
</evidence>
<evidence type="ECO:0008006" key="10">
    <source>
        <dbReference type="Google" id="ProtNLM"/>
    </source>
</evidence>
<proteinExistence type="predicted"/>
<feature type="transmembrane region" description="Helical" evidence="7">
    <location>
        <begin position="146"/>
        <end position="172"/>
    </location>
</feature>
<name>A0A918VWL0_9FLAO</name>
<feature type="compositionally biased region" description="Basic and acidic residues" evidence="6">
    <location>
        <begin position="329"/>
        <end position="357"/>
    </location>
</feature>
<keyword evidence="4 7" id="KW-1133">Transmembrane helix</keyword>
<keyword evidence="9" id="KW-1185">Reference proteome</keyword>
<protein>
    <recommendedName>
        <fullName evidence="10">YihY family inner membrane protein</fullName>
    </recommendedName>
</protein>
<dbReference type="AlphaFoldDB" id="A0A918VWL0"/>
<feature type="transmembrane region" description="Helical" evidence="7">
    <location>
        <begin position="184"/>
        <end position="208"/>
    </location>
</feature>
<feature type="transmembrane region" description="Helical" evidence="7">
    <location>
        <begin position="220"/>
        <end position="243"/>
    </location>
</feature>
<comment type="caution">
    <text evidence="8">The sequence shown here is derived from an EMBL/GenBank/DDBJ whole genome shotgun (WGS) entry which is preliminary data.</text>
</comment>
<reference evidence="8" key="1">
    <citation type="journal article" date="2014" name="Int. J. Syst. Evol. Microbiol.">
        <title>Complete genome sequence of Corynebacterium casei LMG S-19264T (=DSM 44701T), isolated from a smear-ripened cheese.</title>
        <authorList>
            <consortium name="US DOE Joint Genome Institute (JGI-PGF)"/>
            <person name="Walter F."/>
            <person name="Albersmeier A."/>
            <person name="Kalinowski J."/>
            <person name="Ruckert C."/>
        </authorList>
    </citation>
    <scope>NUCLEOTIDE SEQUENCE</scope>
    <source>
        <strain evidence="8">KCTC 12719</strain>
    </source>
</reference>
<evidence type="ECO:0000256" key="5">
    <source>
        <dbReference type="ARBA" id="ARBA00023136"/>
    </source>
</evidence>
<evidence type="ECO:0000256" key="2">
    <source>
        <dbReference type="ARBA" id="ARBA00022475"/>
    </source>
</evidence>
<reference evidence="8" key="2">
    <citation type="submission" date="2020-09" db="EMBL/GenBank/DDBJ databases">
        <authorList>
            <person name="Sun Q."/>
            <person name="Kim S."/>
        </authorList>
    </citation>
    <scope>NUCLEOTIDE SEQUENCE</scope>
    <source>
        <strain evidence="8">KCTC 12719</strain>
    </source>
</reference>
<gene>
    <name evidence="8" type="ORF">GCM10007103_11610</name>
</gene>
<feature type="transmembrane region" description="Helical" evidence="7">
    <location>
        <begin position="38"/>
        <end position="61"/>
    </location>
</feature>
<feature type="transmembrane region" description="Helical" evidence="7">
    <location>
        <begin position="101"/>
        <end position="125"/>
    </location>
</feature>
<evidence type="ECO:0000256" key="4">
    <source>
        <dbReference type="ARBA" id="ARBA00022989"/>
    </source>
</evidence>
<accession>A0A918VWL0</accession>
<dbReference type="Pfam" id="PF03631">
    <property type="entry name" value="Virul_fac_BrkB"/>
    <property type="match status" value="1"/>
</dbReference>
<keyword evidence="5 7" id="KW-0472">Membrane</keyword>
<dbReference type="Proteomes" id="UP000610456">
    <property type="component" value="Unassembled WGS sequence"/>
</dbReference>
<keyword evidence="2" id="KW-1003">Cell membrane</keyword>
<dbReference type="GO" id="GO:0005886">
    <property type="term" value="C:plasma membrane"/>
    <property type="evidence" value="ECO:0007669"/>
    <property type="project" value="UniProtKB-SubCell"/>
</dbReference>
<dbReference type="PIRSF" id="PIRSF035875">
    <property type="entry name" value="RNase_BN"/>
    <property type="match status" value="1"/>
</dbReference>
<evidence type="ECO:0000256" key="7">
    <source>
        <dbReference type="SAM" id="Phobius"/>
    </source>
</evidence>
<dbReference type="InterPro" id="IPR017039">
    <property type="entry name" value="Virul_fac_BrkB"/>
</dbReference>
<evidence type="ECO:0000256" key="3">
    <source>
        <dbReference type="ARBA" id="ARBA00022692"/>
    </source>
</evidence>